<feature type="region of interest" description="Disordered" evidence="1">
    <location>
        <begin position="98"/>
        <end position="128"/>
    </location>
</feature>
<gene>
    <name evidence="2" type="ORF">B0I33_101650</name>
</gene>
<dbReference type="Proteomes" id="UP000238362">
    <property type="component" value="Unassembled WGS sequence"/>
</dbReference>
<feature type="compositionally biased region" description="Basic and acidic residues" evidence="1">
    <location>
        <begin position="116"/>
        <end position="128"/>
    </location>
</feature>
<evidence type="ECO:0000256" key="1">
    <source>
        <dbReference type="SAM" id="MobiDB-lite"/>
    </source>
</evidence>
<accession>A0A2T0M448</accession>
<dbReference type="EMBL" id="PVNH01000001">
    <property type="protein sequence ID" value="PRX51496.1"/>
    <property type="molecule type" value="Genomic_DNA"/>
</dbReference>
<protein>
    <recommendedName>
        <fullName evidence="4">Excreted virulence factor EspC (Type VII ESX diderm)</fullName>
    </recommendedName>
</protein>
<proteinExistence type="predicted"/>
<name>A0A2T0M448_9PSEU</name>
<evidence type="ECO:0000313" key="3">
    <source>
        <dbReference type="Proteomes" id="UP000238362"/>
    </source>
</evidence>
<reference evidence="2 3" key="1">
    <citation type="submission" date="2018-03" db="EMBL/GenBank/DDBJ databases">
        <title>Genomic Encyclopedia of Type Strains, Phase III (KMG-III): the genomes of soil and plant-associated and newly described type strains.</title>
        <authorList>
            <person name="Whitman W."/>
        </authorList>
    </citation>
    <scope>NUCLEOTIDE SEQUENCE [LARGE SCALE GENOMIC DNA]</scope>
    <source>
        <strain evidence="2 3">CGMCC 4.7125</strain>
    </source>
</reference>
<comment type="caution">
    <text evidence="2">The sequence shown here is derived from an EMBL/GenBank/DDBJ whole genome shotgun (WGS) entry which is preliminary data.</text>
</comment>
<evidence type="ECO:0000313" key="2">
    <source>
        <dbReference type="EMBL" id="PRX51496.1"/>
    </source>
</evidence>
<evidence type="ECO:0008006" key="4">
    <source>
        <dbReference type="Google" id="ProtNLM"/>
    </source>
</evidence>
<dbReference type="AlphaFoldDB" id="A0A2T0M448"/>
<dbReference type="RefSeq" id="WP_106176947.1">
    <property type="nucleotide sequence ID" value="NZ_PVNH01000001.1"/>
</dbReference>
<organism evidence="2 3">
    <name type="scientific">Prauserella shujinwangii</name>
    <dbReference type="NCBI Taxonomy" id="1453103"/>
    <lineage>
        <taxon>Bacteria</taxon>
        <taxon>Bacillati</taxon>
        <taxon>Actinomycetota</taxon>
        <taxon>Actinomycetes</taxon>
        <taxon>Pseudonocardiales</taxon>
        <taxon>Pseudonocardiaceae</taxon>
        <taxon>Prauserella</taxon>
    </lineage>
</organism>
<sequence length="128" mass="13397">MSTPHGHALGEARRLVEDTTCEIAAEPVAPAALHAAVEHLYELVGALAELLGTVAGLLPATLAERDGDGRVIPETCADLDSARRCLANGALLLEPARDDLRRLTRPVGPPASGLRRGRDDRAGTGHGR</sequence>
<dbReference type="OrthoDB" id="3695517at2"/>
<keyword evidence="3" id="KW-1185">Reference proteome</keyword>